<organism evidence="5 6">
    <name type="scientific">Lomentospora prolificans</name>
    <dbReference type="NCBI Taxonomy" id="41688"/>
    <lineage>
        <taxon>Eukaryota</taxon>
        <taxon>Fungi</taxon>
        <taxon>Dikarya</taxon>
        <taxon>Ascomycota</taxon>
        <taxon>Pezizomycotina</taxon>
        <taxon>Sordariomycetes</taxon>
        <taxon>Hypocreomycetidae</taxon>
        <taxon>Microascales</taxon>
        <taxon>Microascaceae</taxon>
        <taxon>Lomentospora</taxon>
    </lineage>
</organism>
<keyword evidence="2" id="KW-0479">Metal-binding</keyword>
<evidence type="ECO:0000313" key="6">
    <source>
        <dbReference type="Proteomes" id="UP000233524"/>
    </source>
</evidence>
<dbReference type="PANTHER" id="PTHR28620:SF1">
    <property type="entry name" value="CENP-V_GFA DOMAIN-CONTAINING PROTEIN"/>
    <property type="match status" value="1"/>
</dbReference>
<keyword evidence="6" id="KW-1185">Reference proteome</keyword>
<accession>A0A2N3N842</accession>
<dbReference type="GO" id="GO:0016846">
    <property type="term" value="F:carbon-sulfur lyase activity"/>
    <property type="evidence" value="ECO:0007669"/>
    <property type="project" value="InterPro"/>
</dbReference>
<evidence type="ECO:0000259" key="4">
    <source>
        <dbReference type="PROSITE" id="PS51891"/>
    </source>
</evidence>
<dbReference type="VEuPathDB" id="FungiDB:jhhlp_004981"/>
<sequence length="296" mass="32544">MSTKTYRGNCHCGAFVYEVDLPEIKSVLECPGSLCFKKGALLVQASSIRVEKGSEGALTTYKAKDSDYSHLSAELTYPWFCPTCGSQVFGKTNGSAPKSYALNHRVFQASRSPAYTTISRSQAACSEPARVPPTYSGPAPKFDQEGSKLYTGSCHCGAVTLGLKSKTIDQNCVGDEETPGILECNCSICKRSGNLWMYVPEKQVELQGRQNLTQYLFGYKLLTRPFCKTCGVHPISEWRDIPADELSAVPEESREYREASLGFCAVNLRILDNFSLDGLVINHWDGEKNGAPYINP</sequence>
<protein>
    <recommendedName>
        <fullName evidence="4">CENP-V/GFA domain-containing protein</fullName>
    </recommendedName>
</protein>
<comment type="similarity">
    <text evidence="1">Belongs to the Gfa family.</text>
</comment>
<feature type="domain" description="CENP-V/GFA" evidence="4">
    <location>
        <begin position="6"/>
        <end position="130"/>
    </location>
</feature>
<dbReference type="InParanoid" id="A0A2N3N842"/>
<feature type="domain" description="CENP-V/GFA" evidence="4">
    <location>
        <begin position="150"/>
        <end position="285"/>
    </location>
</feature>
<dbReference type="EMBL" id="NLAX01000095">
    <property type="protein sequence ID" value="PKS08595.1"/>
    <property type="molecule type" value="Genomic_DNA"/>
</dbReference>
<comment type="caution">
    <text evidence="5">The sequence shown here is derived from an EMBL/GenBank/DDBJ whole genome shotgun (WGS) entry which is preliminary data.</text>
</comment>
<dbReference type="OrthoDB" id="2993351at2759"/>
<dbReference type="Proteomes" id="UP000233524">
    <property type="component" value="Unassembled WGS sequence"/>
</dbReference>
<dbReference type="InterPro" id="IPR011057">
    <property type="entry name" value="Mss4-like_sf"/>
</dbReference>
<dbReference type="Gene3D" id="2.170.150.70">
    <property type="match status" value="2"/>
</dbReference>
<keyword evidence="3" id="KW-0862">Zinc</keyword>
<evidence type="ECO:0000256" key="1">
    <source>
        <dbReference type="ARBA" id="ARBA00005495"/>
    </source>
</evidence>
<dbReference type="GO" id="GO:0046872">
    <property type="term" value="F:metal ion binding"/>
    <property type="evidence" value="ECO:0007669"/>
    <property type="project" value="UniProtKB-KW"/>
</dbReference>
<dbReference type="Pfam" id="PF04828">
    <property type="entry name" value="GFA"/>
    <property type="match status" value="2"/>
</dbReference>
<dbReference type="PANTHER" id="PTHR28620">
    <property type="entry name" value="CENTROMERE PROTEIN V"/>
    <property type="match status" value="1"/>
</dbReference>
<dbReference type="SUPFAM" id="SSF51316">
    <property type="entry name" value="Mss4-like"/>
    <property type="match status" value="2"/>
</dbReference>
<dbReference type="InterPro" id="IPR006913">
    <property type="entry name" value="CENP-V/GFA"/>
</dbReference>
<dbReference type="PROSITE" id="PS51891">
    <property type="entry name" value="CENP_V_GFA"/>
    <property type="match status" value="2"/>
</dbReference>
<evidence type="ECO:0000256" key="2">
    <source>
        <dbReference type="ARBA" id="ARBA00022723"/>
    </source>
</evidence>
<gene>
    <name evidence="5" type="ORF">jhhlp_004981</name>
</gene>
<evidence type="ECO:0000256" key="3">
    <source>
        <dbReference type="ARBA" id="ARBA00022833"/>
    </source>
</evidence>
<name>A0A2N3N842_9PEZI</name>
<proteinExistence type="inferred from homology"/>
<reference evidence="5 6" key="1">
    <citation type="journal article" date="2017" name="G3 (Bethesda)">
        <title>First Draft Genome Sequence of the Pathogenic Fungus Lomentospora prolificans (Formerly Scedosporium prolificans).</title>
        <authorList>
            <person name="Luo R."/>
            <person name="Zimin A."/>
            <person name="Workman R."/>
            <person name="Fan Y."/>
            <person name="Pertea G."/>
            <person name="Grossman N."/>
            <person name="Wear M.P."/>
            <person name="Jia B."/>
            <person name="Miller H."/>
            <person name="Casadevall A."/>
            <person name="Timp W."/>
            <person name="Zhang S.X."/>
            <person name="Salzberg S.L."/>
        </authorList>
    </citation>
    <scope>NUCLEOTIDE SEQUENCE [LARGE SCALE GENOMIC DNA]</scope>
    <source>
        <strain evidence="5 6">JHH-5317</strain>
    </source>
</reference>
<dbReference type="AlphaFoldDB" id="A0A2N3N842"/>
<evidence type="ECO:0000313" key="5">
    <source>
        <dbReference type="EMBL" id="PKS08595.1"/>
    </source>
</evidence>
<dbReference type="InterPro" id="IPR052355">
    <property type="entry name" value="CENP-V-like"/>
</dbReference>